<feature type="transmembrane region" description="Helical" evidence="10">
    <location>
        <begin position="141"/>
        <end position="161"/>
    </location>
</feature>
<evidence type="ECO:0000313" key="12">
    <source>
        <dbReference type="Proteomes" id="UP000452235"/>
    </source>
</evidence>
<dbReference type="EMBL" id="BLJY01000005">
    <property type="protein sequence ID" value="GFF16659.1"/>
    <property type="molecule type" value="Genomic_DNA"/>
</dbReference>
<keyword evidence="12" id="KW-1185">Reference proteome</keyword>
<gene>
    <name evidence="11" type="ORF">ATEIFO6365_0005085100</name>
</gene>
<evidence type="ECO:0000256" key="8">
    <source>
        <dbReference type="ARBA" id="ARBA00044793"/>
    </source>
</evidence>
<dbReference type="AlphaFoldDB" id="A0A5M3Z656"/>
<evidence type="ECO:0000256" key="2">
    <source>
        <dbReference type="ARBA" id="ARBA00004922"/>
    </source>
</evidence>
<evidence type="ECO:0000256" key="6">
    <source>
        <dbReference type="ARBA" id="ARBA00022989"/>
    </source>
</evidence>
<protein>
    <recommendedName>
        <fullName evidence="8 10">Man(5)GlcNAc(2)-PP-dolichol translocation protein RFT1</fullName>
    </recommendedName>
</protein>
<comment type="caution">
    <text evidence="11">The sequence shown here is derived from an EMBL/GenBank/DDBJ whole genome shotgun (WGS) entry which is preliminary data.</text>
</comment>
<evidence type="ECO:0000313" key="11">
    <source>
        <dbReference type="EMBL" id="GFF16659.1"/>
    </source>
</evidence>
<dbReference type="Pfam" id="PF04506">
    <property type="entry name" value="Rft-1"/>
    <property type="match status" value="1"/>
</dbReference>
<feature type="transmembrane region" description="Helical" evidence="10">
    <location>
        <begin position="108"/>
        <end position="129"/>
    </location>
</feature>
<evidence type="ECO:0000256" key="7">
    <source>
        <dbReference type="ARBA" id="ARBA00023136"/>
    </source>
</evidence>
<dbReference type="Proteomes" id="UP000452235">
    <property type="component" value="Unassembled WGS sequence"/>
</dbReference>
<dbReference type="GO" id="GO:0006488">
    <property type="term" value="P:dolichol-linked oligosaccharide biosynthetic process"/>
    <property type="evidence" value="ECO:0007669"/>
    <property type="project" value="InterPro"/>
</dbReference>
<keyword evidence="5 10" id="KW-0256">Endoplasmic reticulum</keyword>
<accession>A0A5M3Z656</accession>
<dbReference type="PANTHER" id="PTHR13117:SF5">
    <property type="entry name" value="PROTEIN RFT1 HOMOLOG"/>
    <property type="match status" value="1"/>
</dbReference>
<feature type="transmembrane region" description="Helical" evidence="10">
    <location>
        <begin position="208"/>
        <end position="226"/>
    </location>
</feature>
<keyword evidence="6 10" id="KW-1133">Transmembrane helix</keyword>
<keyword evidence="7 10" id="KW-0472">Membrane</keyword>
<proteinExistence type="inferred from homology"/>
<dbReference type="PANTHER" id="PTHR13117">
    <property type="entry name" value="ENDOPLASMIC RETICULUM MULTISPAN TRANSMEMBRANE PROTEIN-RELATED"/>
    <property type="match status" value="1"/>
</dbReference>
<dbReference type="InterPro" id="IPR007594">
    <property type="entry name" value="RFT1"/>
</dbReference>
<evidence type="ECO:0000256" key="3">
    <source>
        <dbReference type="ARBA" id="ARBA00010288"/>
    </source>
</evidence>
<comment type="function">
    <text evidence="9 10">Intramembrane glycolipid transporter that operates in the biosynthetic pathway of dolichol-linked oligosaccharides, the glycan precursors employed in protein asparagine (N)-glycosylation. The sequential addition of sugars to dolichol pyrophosphate produces dolichol-linked oligosaccharides containing fourteen sugars, including two GlcNAcs, nine mannoses and three glucoses. Once assembled, the oligosaccharide is transferred from the lipid to nascent proteins by oligosaccharyltransferases. The assembly of dolichol-linked oligosaccharides begins on the cytosolic side of the endoplasmic reticulum membrane and finishes in its lumen. RFT1 could mediate the translocation of the cytosolically oriented intermediate DolPP-GlcNAc2Man5, produced by ALG11, into the ER lumen where dolichol-linked oligosaccharides assembly continues. However, the intramembrane lipid transporter activity could not be confirmed in vitro.</text>
</comment>
<dbReference type="OrthoDB" id="9979195at2759"/>
<sequence length="248" mass="26738">MILAALTTLEDQGTYALASNYGGLVARILFQPIEESSRTMFASLLNSARSGKQMIGNLTAAKAHLADILWAYAMLSVLVVPLGPYLVPQVFHILGGDRWASAEVDGLLSVYCYYIPFLAFNGISEAFVSSVASPSDLRRQAGWMGVFSGCFALAAFLFLQVGQLGARGLVYANIVNMAVRTAWSYAFIKSYFIGHGTTMKLADFSLSPPVYIAGTITSAMLARTGFSDTSFRKFLKDVAISATYGLTL</sequence>
<evidence type="ECO:0000256" key="9">
    <source>
        <dbReference type="ARBA" id="ARBA00045912"/>
    </source>
</evidence>
<comment type="pathway">
    <text evidence="2">Protein modification; protein glycosylation.</text>
</comment>
<feature type="transmembrane region" description="Helical" evidence="10">
    <location>
        <begin position="68"/>
        <end position="87"/>
    </location>
</feature>
<dbReference type="GO" id="GO:0034203">
    <property type="term" value="P:glycolipid translocation"/>
    <property type="evidence" value="ECO:0007669"/>
    <property type="project" value="TreeGrafter"/>
</dbReference>
<evidence type="ECO:0000256" key="1">
    <source>
        <dbReference type="ARBA" id="ARBA00004477"/>
    </source>
</evidence>
<keyword evidence="4 10" id="KW-0812">Transmembrane</keyword>
<comment type="subcellular location">
    <subcellularLocation>
        <location evidence="1 10">Endoplasmic reticulum membrane</location>
        <topology evidence="1 10">Multi-pass membrane protein</topology>
    </subcellularLocation>
</comment>
<comment type="similarity">
    <text evidence="3 10">Belongs to the RFT1 family.</text>
</comment>
<name>A0A5M3Z656_ASPTE</name>
<organism evidence="11 12">
    <name type="scientific">Aspergillus terreus</name>
    <dbReference type="NCBI Taxonomy" id="33178"/>
    <lineage>
        <taxon>Eukaryota</taxon>
        <taxon>Fungi</taxon>
        <taxon>Dikarya</taxon>
        <taxon>Ascomycota</taxon>
        <taxon>Pezizomycotina</taxon>
        <taxon>Eurotiomycetes</taxon>
        <taxon>Eurotiomycetidae</taxon>
        <taxon>Eurotiales</taxon>
        <taxon>Aspergillaceae</taxon>
        <taxon>Aspergillus</taxon>
        <taxon>Aspergillus subgen. Circumdati</taxon>
    </lineage>
</organism>
<reference evidence="11 12" key="1">
    <citation type="submission" date="2020-01" db="EMBL/GenBank/DDBJ databases">
        <title>Aspergillus terreus IFO 6365 whole genome shotgun sequence.</title>
        <authorList>
            <person name="Kanamasa S."/>
            <person name="Takahashi H."/>
        </authorList>
    </citation>
    <scope>NUCLEOTIDE SEQUENCE [LARGE SCALE GENOMIC DNA]</scope>
    <source>
        <strain evidence="11 12">IFO 6365</strain>
    </source>
</reference>
<evidence type="ECO:0000256" key="4">
    <source>
        <dbReference type="ARBA" id="ARBA00022692"/>
    </source>
</evidence>
<keyword evidence="10" id="KW-0813">Transport</keyword>
<evidence type="ECO:0000256" key="5">
    <source>
        <dbReference type="ARBA" id="ARBA00022824"/>
    </source>
</evidence>
<comment type="caution">
    <text evidence="10">Lacks conserved residue(s) required for the propagation of feature annotation.</text>
</comment>
<evidence type="ECO:0000256" key="10">
    <source>
        <dbReference type="RuleBase" id="RU365067"/>
    </source>
</evidence>
<dbReference type="GO" id="GO:0005789">
    <property type="term" value="C:endoplasmic reticulum membrane"/>
    <property type="evidence" value="ECO:0007669"/>
    <property type="project" value="UniProtKB-SubCell"/>
</dbReference>